<dbReference type="EMBL" id="AP026709">
    <property type="protein sequence ID" value="BDQ36767.1"/>
    <property type="molecule type" value="Genomic_DNA"/>
</dbReference>
<feature type="transmembrane region" description="Helical" evidence="8">
    <location>
        <begin position="189"/>
        <end position="210"/>
    </location>
</feature>
<reference evidence="9 10" key="1">
    <citation type="submission" date="2022-08" db="EMBL/GenBank/DDBJ databases">
        <title>Genome Sequence of the sulphate-reducing bacterium, Pseudodesulfovibrio sp. SYK.</title>
        <authorList>
            <person name="Kondo R."/>
            <person name="Kataoka T."/>
        </authorList>
    </citation>
    <scope>NUCLEOTIDE SEQUENCE [LARGE SCALE GENOMIC DNA]</scope>
    <source>
        <strain evidence="9 10">SYK</strain>
    </source>
</reference>
<keyword evidence="3" id="KW-0813">Transport</keyword>
<dbReference type="Pfam" id="PF03547">
    <property type="entry name" value="Mem_trans"/>
    <property type="match status" value="1"/>
</dbReference>
<dbReference type="InterPro" id="IPR004776">
    <property type="entry name" value="Mem_transp_PIN-like"/>
</dbReference>
<organism evidence="9 10">
    <name type="scientific">Pseudodesulfovibrio nedwellii</name>
    <dbReference type="NCBI Taxonomy" id="2973072"/>
    <lineage>
        <taxon>Bacteria</taxon>
        <taxon>Pseudomonadati</taxon>
        <taxon>Thermodesulfobacteriota</taxon>
        <taxon>Desulfovibrionia</taxon>
        <taxon>Desulfovibrionales</taxon>
        <taxon>Desulfovibrionaceae</taxon>
    </lineage>
</organism>
<evidence type="ECO:0000256" key="4">
    <source>
        <dbReference type="ARBA" id="ARBA00022475"/>
    </source>
</evidence>
<feature type="transmembrane region" description="Helical" evidence="8">
    <location>
        <begin position="89"/>
        <end position="109"/>
    </location>
</feature>
<evidence type="ECO:0000256" key="6">
    <source>
        <dbReference type="ARBA" id="ARBA00022989"/>
    </source>
</evidence>
<evidence type="ECO:0000256" key="7">
    <source>
        <dbReference type="ARBA" id="ARBA00023136"/>
    </source>
</evidence>
<feature type="transmembrane region" description="Helical" evidence="8">
    <location>
        <begin position="245"/>
        <end position="268"/>
    </location>
</feature>
<feature type="transmembrane region" description="Helical" evidence="8">
    <location>
        <begin position="129"/>
        <end position="146"/>
    </location>
</feature>
<feature type="transmembrane region" description="Helical" evidence="8">
    <location>
        <begin position="158"/>
        <end position="177"/>
    </location>
</feature>
<evidence type="ECO:0000256" key="3">
    <source>
        <dbReference type="ARBA" id="ARBA00022448"/>
    </source>
</evidence>
<dbReference type="PANTHER" id="PTHR36838:SF1">
    <property type="entry name" value="SLR1864 PROTEIN"/>
    <property type="match status" value="1"/>
</dbReference>
<evidence type="ECO:0000313" key="10">
    <source>
        <dbReference type="Proteomes" id="UP001317742"/>
    </source>
</evidence>
<feature type="transmembrane region" description="Helical" evidence="8">
    <location>
        <begin position="57"/>
        <end position="77"/>
    </location>
</feature>
<evidence type="ECO:0000256" key="2">
    <source>
        <dbReference type="ARBA" id="ARBA00010145"/>
    </source>
</evidence>
<dbReference type="RefSeq" id="WP_281762651.1">
    <property type="nucleotide sequence ID" value="NZ_AP026709.1"/>
</dbReference>
<proteinExistence type="inferred from homology"/>
<evidence type="ECO:0000256" key="8">
    <source>
        <dbReference type="SAM" id="Phobius"/>
    </source>
</evidence>
<accession>A0ABN6S380</accession>
<evidence type="ECO:0000256" key="5">
    <source>
        <dbReference type="ARBA" id="ARBA00022692"/>
    </source>
</evidence>
<comment type="similarity">
    <text evidence="2">Belongs to the auxin efflux carrier (TC 2.A.69) family.</text>
</comment>
<dbReference type="Proteomes" id="UP001317742">
    <property type="component" value="Chromosome"/>
</dbReference>
<dbReference type="PANTHER" id="PTHR36838">
    <property type="entry name" value="AUXIN EFFLUX CARRIER FAMILY PROTEIN"/>
    <property type="match status" value="1"/>
</dbReference>
<keyword evidence="7 8" id="KW-0472">Membrane</keyword>
<dbReference type="Gene3D" id="1.20.1530.20">
    <property type="match status" value="1"/>
</dbReference>
<evidence type="ECO:0000256" key="1">
    <source>
        <dbReference type="ARBA" id="ARBA00004651"/>
    </source>
</evidence>
<feature type="transmembrane region" description="Helical" evidence="8">
    <location>
        <begin position="275"/>
        <end position="297"/>
    </location>
</feature>
<evidence type="ECO:0000313" key="9">
    <source>
        <dbReference type="EMBL" id="BDQ36767.1"/>
    </source>
</evidence>
<feature type="transmembrane region" description="Helical" evidence="8">
    <location>
        <begin position="217"/>
        <end position="239"/>
    </location>
</feature>
<comment type="subcellular location">
    <subcellularLocation>
        <location evidence="1">Cell membrane</location>
        <topology evidence="1">Multi-pass membrane protein</topology>
    </subcellularLocation>
</comment>
<name>A0ABN6S380_9BACT</name>
<keyword evidence="5 8" id="KW-0812">Transmembrane</keyword>
<dbReference type="InterPro" id="IPR038770">
    <property type="entry name" value="Na+/solute_symporter_sf"/>
</dbReference>
<gene>
    <name evidence="9" type="ORF">SYK_11270</name>
</gene>
<sequence>MENFLLLGICFALGLAMRVAGVIDEKGPAALNAVIIYMSMPALALLYAHSLPLGVDLLLPAAMAWIVFGVGYALFVLLGRRFGWDEKTVVCLTLCVGLGNTSFVGLPMIETFFGPEYIGVGMLCDTGGTFLALAIPGIILAAKVSGEKVSGLMVAKKVFLFPPFIAILLGIALQPIAYPEWLTGVLSRLGSTLSPLALLSVGMTLCFSAIHGNVRELFIGLGYKLVFAPLIILILYMVILGKTDVISQVTVFEAAMGPMVTGGIICMSHGLRPSLAVALVGVGTLLAFVTLPVWYAVIQAV</sequence>
<keyword evidence="6 8" id="KW-1133">Transmembrane helix</keyword>
<protein>
    <submittedName>
        <fullName evidence="9">Transporter</fullName>
    </submittedName>
</protein>
<keyword evidence="4" id="KW-1003">Cell membrane</keyword>
<keyword evidence="10" id="KW-1185">Reference proteome</keyword>